<feature type="compositionally biased region" description="Low complexity" evidence="1">
    <location>
        <begin position="620"/>
        <end position="631"/>
    </location>
</feature>
<feature type="compositionally biased region" description="Basic and acidic residues" evidence="1">
    <location>
        <begin position="634"/>
        <end position="644"/>
    </location>
</feature>
<dbReference type="WBParaSite" id="nRc.2.0.1.t42939-RA">
    <property type="protein sequence ID" value="nRc.2.0.1.t42939-RA"/>
    <property type="gene ID" value="nRc.2.0.1.g42939"/>
</dbReference>
<name>A0A915KXP4_ROMCU</name>
<feature type="compositionally biased region" description="Low complexity" evidence="1">
    <location>
        <begin position="434"/>
        <end position="458"/>
    </location>
</feature>
<keyword evidence="3" id="KW-1185">Reference proteome</keyword>
<feature type="region of interest" description="Disordered" evidence="1">
    <location>
        <begin position="571"/>
        <end position="647"/>
    </location>
</feature>
<feature type="chain" id="PRO_5036765403" evidence="2">
    <location>
        <begin position="22"/>
        <end position="709"/>
    </location>
</feature>
<reference evidence="4" key="1">
    <citation type="submission" date="2022-11" db="UniProtKB">
        <authorList>
            <consortium name="WormBaseParasite"/>
        </authorList>
    </citation>
    <scope>IDENTIFICATION</scope>
</reference>
<feature type="compositionally biased region" description="Basic and acidic residues" evidence="1">
    <location>
        <begin position="593"/>
        <end position="605"/>
    </location>
</feature>
<evidence type="ECO:0000313" key="3">
    <source>
        <dbReference type="Proteomes" id="UP000887565"/>
    </source>
</evidence>
<feature type="region of interest" description="Disordered" evidence="1">
    <location>
        <begin position="429"/>
        <end position="460"/>
    </location>
</feature>
<dbReference type="CDD" id="cd00117">
    <property type="entry name" value="TFP"/>
    <property type="match status" value="1"/>
</dbReference>
<evidence type="ECO:0000256" key="2">
    <source>
        <dbReference type="SAM" id="SignalP"/>
    </source>
</evidence>
<organism evidence="3 4">
    <name type="scientific">Romanomermis culicivorax</name>
    <name type="common">Nematode worm</name>
    <dbReference type="NCBI Taxonomy" id="13658"/>
    <lineage>
        <taxon>Eukaryota</taxon>
        <taxon>Metazoa</taxon>
        <taxon>Ecdysozoa</taxon>
        <taxon>Nematoda</taxon>
        <taxon>Enoplea</taxon>
        <taxon>Dorylaimia</taxon>
        <taxon>Mermithida</taxon>
        <taxon>Mermithoidea</taxon>
        <taxon>Mermithidae</taxon>
        <taxon>Romanomermis</taxon>
    </lineage>
</organism>
<evidence type="ECO:0000313" key="4">
    <source>
        <dbReference type="WBParaSite" id="nRc.2.0.1.t42939-RA"/>
    </source>
</evidence>
<proteinExistence type="predicted"/>
<dbReference type="AlphaFoldDB" id="A0A915KXP4"/>
<dbReference type="OMA" id="PSLICIT"/>
<dbReference type="PANTHER" id="PTHR34721:SF12">
    <property type="entry name" value="PROTEIN QUIVER"/>
    <property type="match status" value="1"/>
</dbReference>
<dbReference type="PANTHER" id="PTHR34721">
    <property type="entry name" value="PROTEIN CBG09734"/>
    <property type="match status" value="1"/>
</dbReference>
<dbReference type="Proteomes" id="UP000887565">
    <property type="component" value="Unplaced"/>
</dbReference>
<keyword evidence="2" id="KW-0732">Signal</keyword>
<accession>A0A915KXP4</accession>
<feature type="signal peptide" evidence="2">
    <location>
        <begin position="1"/>
        <end position="21"/>
    </location>
</feature>
<protein>
    <submittedName>
        <fullName evidence="4">Uncharacterized protein</fullName>
    </submittedName>
</protein>
<evidence type="ECO:0000256" key="1">
    <source>
        <dbReference type="SAM" id="MobiDB-lite"/>
    </source>
</evidence>
<sequence length="709" mass="78174">MLIFFVQILVICVCDFERVSGIICYKCNESKRSPSDNCQSQAAFSCSDRNSAGRGGGLDDQKSAIKIVCRTTRTKIRQNLFSIVKDCTTEDEHLNRFQNGKAFGCETVYLNGTQEVTYCVCDQDQCNEKDIDEQIAEDEKLDSFLDTGDSSDENGQIKFMPAPTLKNSKTLVPSPASAANLDGNQRGRSKAMLSIYESSQEIHSPPIVRLSNDTILLPPNPVDVLTPASAVRNGVQNLGLLQQSNQQPQFSFIQQQQQRPTTRFLSAANDFSSPPISDPTFNNNDQWQQNFNCSFCDEIILQPNTDCQRKTILDCKKQLTTQDGKYFCYTKDTLLRTGEHRIEKRCTTDEIAQREIGTTAGGGAAVHNLCGQNYAGSPFEFQYCICTSPSCNNPALQHQQLLLQNSAATPKPRPLGAVTYPEPELRTALSQPHSTASLTTIPSTPATTSTNTIGKTSTESNVPSLKCYVCGESDSKIAECTQQYKYDCKRQYATPTSGDKMLCLTRKTRGANGLNYIEKRCIMQSEHQTQYPNAKEPVVAKGCGQAWEGYVEYCVCEGNFCNDKSLSDQQSGDPALVADRRETTTATASGELSSRETEPPRRETEPPPSSSTMAPIAVPTATTETTKTTAEGAGGKREEHKLESDEPGNGLELILRPNLLLFSSVIFAINWVKNRLTVVNQWLGGCAGLLRHGIHWYGQWQLGGNQLRC</sequence>